<evidence type="ECO:0000256" key="6">
    <source>
        <dbReference type="SAM" id="SignalP"/>
    </source>
</evidence>
<evidence type="ECO:0000256" key="5">
    <source>
        <dbReference type="PROSITE-ProRule" id="PRU00277"/>
    </source>
</evidence>
<keyword evidence="4 5" id="KW-0413">Isomerase</keyword>
<proteinExistence type="predicted"/>
<dbReference type="EMBL" id="JALJOR010000014">
    <property type="protein sequence ID" value="KAK9806211.1"/>
    <property type="molecule type" value="Genomic_DNA"/>
</dbReference>
<comment type="catalytic activity">
    <reaction evidence="1 5">
        <text>[protein]-peptidylproline (omega=180) = [protein]-peptidylproline (omega=0)</text>
        <dbReference type="Rhea" id="RHEA:16237"/>
        <dbReference type="Rhea" id="RHEA-COMP:10747"/>
        <dbReference type="Rhea" id="RHEA-COMP:10748"/>
        <dbReference type="ChEBI" id="CHEBI:83833"/>
        <dbReference type="ChEBI" id="CHEBI:83834"/>
        <dbReference type="EC" id="5.2.1.8"/>
    </reaction>
</comment>
<dbReference type="Pfam" id="PF00254">
    <property type="entry name" value="FKBP_C"/>
    <property type="match status" value="1"/>
</dbReference>
<feature type="signal peptide" evidence="6">
    <location>
        <begin position="1"/>
        <end position="22"/>
    </location>
</feature>
<evidence type="ECO:0000313" key="9">
    <source>
        <dbReference type="Proteomes" id="UP001489004"/>
    </source>
</evidence>
<dbReference type="InterPro" id="IPR044609">
    <property type="entry name" value="FKBP2/11"/>
</dbReference>
<organism evidence="8 9">
    <name type="scientific">[Myrmecia] bisecta</name>
    <dbReference type="NCBI Taxonomy" id="41462"/>
    <lineage>
        <taxon>Eukaryota</taxon>
        <taxon>Viridiplantae</taxon>
        <taxon>Chlorophyta</taxon>
        <taxon>core chlorophytes</taxon>
        <taxon>Trebouxiophyceae</taxon>
        <taxon>Trebouxiales</taxon>
        <taxon>Trebouxiaceae</taxon>
        <taxon>Myrmecia</taxon>
    </lineage>
</organism>
<dbReference type="InterPro" id="IPR001179">
    <property type="entry name" value="PPIase_FKBP_dom"/>
</dbReference>
<dbReference type="EC" id="5.2.1.8" evidence="2 5"/>
<dbReference type="PROSITE" id="PS50059">
    <property type="entry name" value="FKBP_PPIASE"/>
    <property type="match status" value="1"/>
</dbReference>
<dbReference type="PANTHER" id="PTHR45779:SF6">
    <property type="entry name" value="PEPTIDYL-PROLYL CIS-TRANS ISOMERASE FKBP15-1"/>
    <property type="match status" value="1"/>
</dbReference>
<feature type="domain" description="PPIase FKBP-type" evidence="7">
    <location>
        <begin position="50"/>
        <end position="138"/>
    </location>
</feature>
<dbReference type="SUPFAM" id="SSF54534">
    <property type="entry name" value="FKBP-like"/>
    <property type="match status" value="1"/>
</dbReference>
<reference evidence="8 9" key="1">
    <citation type="journal article" date="2024" name="Nat. Commun.">
        <title>Phylogenomics reveals the evolutionary origins of lichenization in chlorophyte algae.</title>
        <authorList>
            <person name="Puginier C."/>
            <person name="Libourel C."/>
            <person name="Otte J."/>
            <person name="Skaloud P."/>
            <person name="Haon M."/>
            <person name="Grisel S."/>
            <person name="Petersen M."/>
            <person name="Berrin J.G."/>
            <person name="Delaux P.M."/>
            <person name="Dal Grande F."/>
            <person name="Keller J."/>
        </authorList>
    </citation>
    <scope>NUCLEOTIDE SEQUENCE [LARGE SCALE GENOMIC DNA]</scope>
    <source>
        <strain evidence="8 9">SAG 2043</strain>
    </source>
</reference>
<evidence type="ECO:0000256" key="3">
    <source>
        <dbReference type="ARBA" id="ARBA00023110"/>
    </source>
</evidence>
<dbReference type="InterPro" id="IPR046357">
    <property type="entry name" value="PPIase_dom_sf"/>
</dbReference>
<dbReference type="PANTHER" id="PTHR45779">
    <property type="entry name" value="PEPTIDYLPROLYL ISOMERASE"/>
    <property type="match status" value="1"/>
</dbReference>
<evidence type="ECO:0000256" key="1">
    <source>
        <dbReference type="ARBA" id="ARBA00000971"/>
    </source>
</evidence>
<dbReference type="AlphaFoldDB" id="A0AAW1P9S2"/>
<protein>
    <recommendedName>
        <fullName evidence="2 5">peptidylprolyl isomerase</fullName>
        <ecNumber evidence="2 5">5.2.1.8</ecNumber>
    </recommendedName>
</protein>
<gene>
    <name evidence="8" type="ORF">WJX72_005551</name>
</gene>
<comment type="caution">
    <text evidence="8">The sequence shown here is derived from an EMBL/GenBank/DDBJ whole genome shotgun (WGS) entry which is preliminary data.</text>
</comment>
<keyword evidence="9" id="KW-1185">Reference proteome</keyword>
<dbReference type="Proteomes" id="UP001489004">
    <property type="component" value="Unassembled WGS sequence"/>
</dbReference>
<accession>A0AAW1P9S2</accession>
<keyword evidence="3 5" id="KW-0697">Rotamase</keyword>
<keyword evidence="6" id="KW-0732">Signal</keyword>
<evidence type="ECO:0000313" key="8">
    <source>
        <dbReference type="EMBL" id="KAK9806211.1"/>
    </source>
</evidence>
<evidence type="ECO:0000259" key="7">
    <source>
        <dbReference type="PROSITE" id="PS50059"/>
    </source>
</evidence>
<evidence type="ECO:0000256" key="4">
    <source>
        <dbReference type="ARBA" id="ARBA00023235"/>
    </source>
</evidence>
<dbReference type="GO" id="GO:0005783">
    <property type="term" value="C:endoplasmic reticulum"/>
    <property type="evidence" value="ECO:0007669"/>
    <property type="project" value="TreeGrafter"/>
</dbReference>
<name>A0AAW1P9S2_9CHLO</name>
<sequence>MARSYFLLSIACAALLCSVALAATKEKDVTKLQIGVKHKPATCDQKAKAGDTVAVHYRGSLTDGTVFDSSFERGEPIKFTLGQGQVIKGWDQGIAGMCVGEKRKLKIPSDLGYGARGSPPKIPGGATLIFDTELVSIA</sequence>
<feature type="chain" id="PRO_5043632048" description="peptidylprolyl isomerase" evidence="6">
    <location>
        <begin position="23"/>
        <end position="138"/>
    </location>
</feature>
<dbReference type="Gene3D" id="3.10.50.40">
    <property type="match status" value="1"/>
</dbReference>
<dbReference type="FunFam" id="3.10.50.40:FF:000006">
    <property type="entry name" value="Peptidyl-prolyl cis-trans isomerase"/>
    <property type="match status" value="1"/>
</dbReference>
<evidence type="ECO:0000256" key="2">
    <source>
        <dbReference type="ARBA" id="ARBA00013194"/>
    </source>
</evidence>
<dbReference type="GO" id="GO:0003755">
    <property type="term" value="F:peptidyl-prolyl cis-trans isomerase activity"/>
    <property type="evidence" value="ECO:0007669"/>
    <property type="project" value="UniProtKB-KW"/>
</dbReference>